<evidence type="ECO:0000313" key="1">
    <source>
        <dbReference type="EMBL" id="KAK3545258.1"/>
    </source>
</evidence>
<sequence>MVRQMLCHGNSSLPRSLYGSSLSSSYHPSKNGQAERLNQEIGRFLRSHCSREQHWWTELREIIVRQGAIIRSYQDQLADMQAQLSRNGDRFSSRSAAYARALEWASAVWDADPQIKASYDYFSRDD</sequence>
<gene>
    <name evidence="1" type="ORF">QTP70_002577</name>
</gene>
<reference evidence="1" key="1">
    <citation type="submission" date="2023-06" db="EMBL/GenBank/DDBJ databases">
        <title>Male Hemibagrus guttatus genome.</title>
        <authorList>
            <person name="Bian C."/>
        </authorList>
    </citation>
    <scope>NUCLEOTIDE SEQUENCE</scope>
    <source>
        <strain evidence="1">Male_cb2023</strain>
        <tissue evidence="1">Muscle</tissue>
    </source>
</reference>
<dbReference type="InterPro" id="IPR036397">
    <property type="entry name" value="RNaseH_sf"/>
</dbReference>
<dbReference type="AlphaFoldDB" id="A0AAE0R6S1"/>
<evidence type="ECO:0000313" key="2">
    <source>
        <dbReference type="Proteomes" id="UP001274896"/>
    </source>
</evidence>
<dbReference type="SUPFAM" id="SSF53098">
    <property type="entry name" value="Ribonuclease H-like"/>
    <property type="match status" value="1"/>
</dbReference>
<dbReference type="InterPro" id="IPR012337">
    <property type="entry name" value="RNaseH-like_sf"/>
</dbReference>
<comment type="caution">
    <text evidence="1">The sequence shown here is derived from an EMBL/GenBank/DDBJ whole genome shotgun (WGS) entry which is preliminary data.</text>
</comment>
<dbReference type="EMBL" id="JAUCMX010000005">
    <property type="protein sequence ID" value="KAK3545258.1"/>
    <property type="molecule type" value="Genomic_DNA"/>
</dbReference>
<accession>A0AAE0R6S1</accession>
<proteinExistence type="predicted"/>
<keyword evidence="2" id="KW-1185">Reference proteome</keyword>
<evidence type="ECO:0008006" key="3">
    <source>
        <dbReference type="Google" id="ProtNLM"/>
    </source>
</evidence>
<name>A0AAE0R6S1_9TELE</name>
<dbReference type="Proteomes" id="UP001274896">
    <property type="component" value="Unassembled WGS sequence"/>
</dbReference>
<dbReference type="Gene3D" id="3.30.420.10">
    <property type="entry name" value="Ribonuclease H-like superfamily/Ribonuclease H"/>
    <property type="match status" value="1"/>
</dbReference>
<organism evidence="1 2">
    <name type="scientific">Hemibagrus guttatus</name>
    <dbReference type="NCBI Taxonomy" id="175788"/>
    <lineage>
        <taxon>Eukaryota</taxon>
        <taxon>Metazoa</taxon>
        <taxon>Chordata</taxon>
        <taxon>Craniata</taxon>
        <taxon>Vertebrata</taxon>
        <taxon>Euteleostomi</taxon>
        <taxon>Actinopterygii</taxon>
        <taxon>Neopterygii</taxon>
        <taxon>Teleostei</taxon>
        <taxon>Ostariophysi</taxon>
        <taxon>Siluriformes</taxon>
        <taxon>Bagridae</taxon>
        <taxon>Hemibagrus</taxon>
    </lineage>
</organism>
<dbReference type="GO" id="GO:0003676">
    <property type="term" value="F:nucleic acid binding"/>
    <property type="evidence" value="ECO:0007669"/>
    <property type="project" value="InterPro"/>
</dbReference>
<protein>
    <recommendedName>
        <fullName evidence="3">Integrase catalytic domain-containing protein</fullName>
    </recommendedName>
</protein>